<protein>
    <recommendedName>
        <fullName evidence="20">DNA polymerase</fullName>
        <ecNumber evidence="20">2.7.7.7</ecNumber>
    </recommendedName>
</protein>
<feature type="domain" description="DNA polymerase delta/zeta catalytic subunit N-terminal" evidence="24">
    <location>
        <begin position="50"/>
        <end position="129"/>
    </location>
</feature>
<evidence type="ECO:0000259" key="22">
    <source>
        <dbReference type="Pfam" id="PF00136"/>
    </source>
</evidence>
<dbReference type="InterPro" id="IPR036397">
    <property type="entry name" value="RNaseH_sf"/>
</dbReference>
<dbReference type="PANTHER" id="PTHR45812">
    <property type="entry name" value="DNA POLYMERASE ZETA CATALYTIC SUBUNIT"/>
    <property type="match status" value="1"/>
</dbReference>
<dbReference type="InterPro" id="IPR006134">
    <property type="entry name" value="DNA-dir_DNA_pol_B_multi_dom"/>
</dbReference>
<feature type="compositionally biased region" description="Low complexity" evidence="21">
    <location>
        <begin position="452"/>
        <end position="465"/>
    </location>
</feature>
<organism evidence="26 27">
    <name type="scientific">Rhizoctonia solani</name>
    <dbReference type="NCBI Taxonomy" id="456999"/>
    <lineage>
        <taxon>Eukaryota</taxon>
        <taxon>Fungi</taxon>
        <taxon>Dikarya</taxon>
        <taxon>Basidiomycota</taxon>
        <taxon>Agaricomycotina</taxon>
        <taxon>Agaricomycetes</taxon>
        <taxon>Cantharellales</taxon>
        <taxon>Ceratobasidiaceae</taxon>
        <taxon>Rhizoctonia</taxon>
    </lineage>
</organism>
<dbReference type="GO" id="GO:0000724">
    <property type="term" value="P:double-strand break repair via homologous recombination"/>
    <property type="evidence" value="ECO:0007669"/>
    <property type="project" value="TreeGrafter"/>
</dbReference>
<comment type="cofactor">
    <cofactor evidence="1">
        <name>[4Fe-4S] cluster</name>
        <dbReference type="ChEBI" id="CHEBI:49883"/>
    </cofactor>
</comment>
<dbReference type="FunFam" id="3.30.420.10:FF:000024">
    <property type="entry name" value="DNA polymerase zeta catalytic subunit"/>
    <property type="match status" value="1"/>
</dbReference>
<dbReference type="Pfam" id="PF24055">
    <property type="entry name" value="POL3_N"/>
    <property type="match status" value="1"/>
</dbReference>
<dbReference type="SUPFAM" id="SSF56672">
    <property type="entry name" value="DNA/RNA polymerases"/>
    <property type="match status" value="1"/>
</dbReference>
<evidence type="ECO:0000256" key="11">
    <source>
        <dbReference type="ARBA" id="ARBA00022833"/>
    </source>
</evidence>
<dbReference type="GO" id="GO:0016035">
    <property type="term" value="C:zeta DNA polymerase complex"/>
    <property type="evidence" value="ECO:0007669"/>
    <property type="project" value="InterPro"/>
</dbReference>
<gene>
    <name evidence="26" type="ORF">RDB_LOCUS50178</name>
</gene>
<feature type="compositionally biased region" description="Polar residues" evidence="21">
    <location>
        <begin position="361"/>
        <end position="377"/>
    </location>
</feature>
<dbReference type="GO" id="GO:0051539">
    <property type="term" value="F:4 iron, 4 sulfur cluster binding"/>
    <property type="evidence" value="ECO:0007669"/>
    <property type="project" value="UniProtKB-KW"/>
</dbReference>
<evidence type="ECO:0000256" key="7">
    <source>
        <dbReference type="ARBA" id="ARBA00022705"/>
    </source>
</evidence>
<dbReference type="GO" id="GO:0005634">
    <property type="term" value="C:nucleus"/>
    <property type="evidence" value="ECO:0007669"/>
    <property type="project" value="UniProtKB-SubCell"/>
</dbReference>
<dbReference type="InterPro" id="IPR043502">
    <property type="entry name" value="DNA/RNA_pol_sf"/>
</dbReference>
<dbReference type="FunFam" id="1.10.132.60:FF:000007">
    <property type="entry name" value="DNA polymerase"/>
    <property type="match status" value="1"/>
</dbReference>
<dbReference type="PROSITE" id="PS00116">
    <property type="entry name" value="DNA_POLYMERASE_B"/>
    <property type="match status" value="1"/>
</dbReference>
<feature type="compositionally biased region" description="Polar residues" evidence="21">
    <location>
        <begin position="437"/>
        <end position="451"/>
    </location>
</feature>
<keyword evidence="4" id="KW-0004">4Fe-4S</keyword>
<comment type="similarity">
    <text evidence="3 20">Belongs to the DNA polymerase type-B family.</text>
</comment>
<evidence type="ECO:0000256" key="12">
    <source>
        <dbReference type="ARBA" id="ARBA00022932"/>
    </source>
</evidence>
<evidence type="ECO:0000256" key="1">
    <source>
        <dbReference type="ARBA" id="ARBA00001966"/>
    </source>
</evidence>
<comment type="catalytic activity">
    <reaction evidence="18 20">
        <text>DNA(n) + a 2'-deoxyribonucleoside 5'-triphosphate = DNA(n+1) + diphosphate</text>
        <dbReference type="Rhea" id="RHEA:22508"/>
        <dbReference type="Rhea" id="RHEA-COMP:17339"/>
        <dbReference type="Rhea" id="RHEA-COMP:17340"/>
        <dbReference type="ChEBI" id="CHEBI:33019"/>
        <dbReference type="ChEBI" id="CHEBI:61560"/>
        <dbReference type="ChEBI" id="CHEBI:173112"/>
        <dbReference type="EC" id="2.7.7.7"/>
    </reaction>
</comment>
<keyword evidence="10" id="KW-0863">Zinc-finger</keyword>
<comment type="caution">
    <text evidence="26">The sequence shown here is derived from an EMBL/GenBank/DDBJ whole genome shotgun (WGS) entry which is preliminary data.</text>
</comment>
<accession>A0A8H2XCS1</accession>
<dbReference type="InterPro" id="IPR056447">
    <property type="entry name" value="REV3_N"/>
</dbReference>
<dbReference type="InterPro" id="IPR017964">
    <property type="entry name" value="DNA-dir_DNA_pol_B_CS"/>
</dbReference>
<keyword evidence="5 20" id="KW-0808">Transferase</keyword>
<evidence type="ECO:0000256" key="21">
    <source>
        <dbReference type="SAM" id="MobiDB-lite"/>
    </source>
</evidence>
<feature type="domain" description="DNA-directed DNA polymerase family B exonuclease" evidence="23">
    <location>
        <begin position="746"/>
        <end position="928"/>
    </location>
</feature>
<dbReference type="InterPro" id="IPR056435">
    <property type="entry name" value="DPOD/Z_N"/>
</dbReference>
<feature type="region of interest" description="Disordered" evidence="21">
    <location>
        <begin position="437"/>
        <end position="485"/>
    </location>
</feature>
<evidence type="ECO:0000256" key="10">
    <source>
        <dbReference type="ARBA" id="ARBA00022771"/>
    </source>
</evidence>
<feature type="non-terminal residue" evidence="26">
    <location>
        <position position="1"/>
    </location>
</feature>
<keyword evidence="8" id="KW-0479">Metal-binding</keyword>
<dbReference type="Gene3D" id="1.10.132.60">
    <property type="entry name" value="DNA polymerase family B, C-terminal domain"/>
    <property type="match status" value="1"/>
</dbReference>
<evidence type="ECO:0000256" key="16">
    <source>
        <dbReference type="ARBA" id="ARBA00023204"/>
    </source>
</evidence>
<dbReference type="Gene3D" id="3.90.1600.10">
    <property type="entry name" value="Palm domain of DNA polymerase"/>
    <property type="match status" value="1"/>
</dbReference>
<feature type="region of interest" description="Disordered" evidence="21">
    <location>
        <begin position="259"/>
        <end position="285"/>
    </location>
</feature>
<dbReference type="InterPro" id="IPR030559">
    <property type="entry name" value="PolZ_Rev3"/>
</dbReference>
<evidence type="ECO:0000256" key="20">
    <source>
        <dbReference type="RuleBase" id="RU000442"/>
    </source>
</evidence>
<dbReference type="InterPro" id="IPR012337">
    <property type="entry name" value="RNaseH-like_sf"/>
</dbReference>
<dbReference type="Gene3D" id="3.30.420.10">
    <property type="entry name" value="Ribonuclease H-like superfamily/Ribonuclease H"/>
    <property type="match status" value="1"/>
</dbReference>
<feature type="domain" description="DNA-directed DNA polymerase family B multifunctional" evidence="22">
    <location>
        <begin position="995"/>
        <end position="1442"/>
    </location>
</feature>
<dbReference type="GO" id="GO:0006260">
    <property type="term" value="P:DNA replication"/>
    <property type="evidence" value="ECO:0007669"/>
    <property type="project" value="UniProtKB-KW"/>
</dbReference>
<dbReference type="Gene3D" id="1.10.287.690">
    <property type="entry name" value="Helix hairpin bin"/>
    <property type="match status" value="1"/>
</dbReference>
<evidence type="ECO:0000256" key="4">
    <source>
        <dbReference type="ARBA" id="ARBA00022485"/>
    </source>
</evidence>
<comment type="subunit">
    <text evidence="19">Forms DNA polymerase zeta with REV7.</text>
</comment>
<evidence type="ECO:0000256" key="6">
    <source>
        <dbReference type="ARBA" id="ARBA00022695"/>
    </source>
</evidence>
<dbReference type="EMBL" id="CAJMWQ010000981">
    <property type="protein sequence ID" value="CAE6421911.1"/>
    <property type="molecule type" value="Genomic_DNA"/>
</dbReference>
<dbReference type="EC" id="2.7.7.7" evidence="20"/>
<dbReference type="Pfam" id="PF24065">
    <property type="entry name" value="REV3_N"/>
    <property type="match status" value="1"/>
</dbReference>
<dbReference type="FunFam" id="1.10.287.690:FF:000002">
    <property type="entry name" value="DNA polymerase zeta"/>
    <property type="match status" value="1"/>
</dbReference>
<dbReference type="PRINTS" id="PR00106">
    <property type="entry name" value="DNAPOLB"/>
</dbReference>
<keyword evidence="14" id="KW-0411">Iron-sulfur</keyword>
<reference evidence="26" key="1">
    <citation type="submission" date="2021-01" db="EMBL/GenBank/DDBJ databases">
        <authorList>
            <person name="Kaushik A."/>
        </authorList>
    </citation>
    <scope>NUCLEOTIDE SEQUENCE</scope>
    <source>
        <strain evidence="26">AG1-1B</strain>
    </source>
</reference>
<evidence type="ECO:0000313" key="27">
    <source>
        <dbReference type="Proteomes" id="UP000663826"/>
    </source>
</evidence>
<dbReference type="InterPro" id="IPR042087">
    <property type="entry name" value="DNA_pol_B_thumb"/>
</dbReference>
<keyword evidence="12 20" id="KW-0239">DNA-directed DNA polymerase</keyword>
<dbReference type="SMART" id="SM00486">
    <property type="entry name" value="POLBc"/>
    <property type="match status" value="1"/>
</dbReference>
<feature type="compositionally biased region" description="Basic and acidic residues" evidence="21">
    <location>
        <begin position="343"/>
        <end position="354"/>
    </location>
</feature>
<dbReference type="CDD" id="cd05778">
    <property type="entry name" value="DNA_polB_zeta_exo"/>
    <property type="match status" value="1"/>
</dbReference>
<keyword evidence="7 20" id="KW-0235">DNA replication</keyword>
<dbReference type="CDD" id="cd05534">
    <property type="entry name" value="POLBc_zeta"/>
    <property type="match status" value="1"/>
</dbReference>
<evidence type="ECO:0000259" key="23">
    <source>
        <dbReference type="Pfam" id="PF03104"/>
    </source>
</evidence>
<evidence type="ECO:0000256" key="3">
    <source>
        <dbReference type="ARBA" id="ARBA00005755"/>
    </source>
</evidence>
<evidence type="ECO:0000256" key="5">
    <source>
        <dbReference type="ARBA" id="ARBA00022679"/>
    </source>
</evidence>
<comment type="subcellular location">
    <subcellularLocation>
        <location evidence="2">Nucleus</location>
    </subcellularLocation>
</comment>
<dbReference type="InterPro" id="IPR023211">
    <property type="entry name" value="DNA_pol_palm_dom_sf"/>
</dbReference>
<evidence type="ECO:0000256" key="19">
    <source>
        <dbReference type="ARBA" id="ARBA00066055"/>
    </source>
</evidence>
<evidence type="ECO:0000256" key="2">
    <source>
        <dbReference type="ARBA" id="ARBA00004123"/>
    </source>
</evidence>
<dbReference type="GO" id="GO:0008270">
    <property type="term" value="F:zinc ion binding"/>
    <property type="evidence" value="ECO:0007669"/>
    <property type="project" value="UniProtKB-KW"/>
</dbReference>
<dbReference type="InterPro" id="IPR006133">
    <property type="entry name" value="DNA-dir_DNA_pol_B_exonuc"/>
</dbReference>
<keyword evidence="11" id="KW-0862">Zinc</keyword>
<dbReference type="GO" id="GO:0042276">
    <property type="term" value="P:error-prone translesion synthesis"/>
    <property type="evidence" value="ECO:0007669"/>
    <property type="project" value="TreeGrafter"/>
</dbReference>
<evidence type="ECO:0000256" key="17">
    <source>
        <dbReference type="ARBA" id="ARBA00023242"/>
    </source>
</evidence>
<feature type="region of interest" description="Disordered" evidence="21">
    <location>
        <begin position="332"/>
        <end position="384"/>
    </location>
</feature>
<name>A0A8H2XCS1_9AGAM</name>
<dbReference type="PANTHER" id="PTHR45812:SF1">
    <property type="entry name" value="DNA POLYMERASE ZETA CATALYTIC SUBUNIT"/>
    <property type="match status" value="1"/>
</dbReference>
<evidence type="ECO:0000313" key="26">
    <source>
        <dbReference type="EMBL" id="CAE6421911.1"/>
    </source>
</evidence>
<keyword evidence="13" id="KW-0408">Iron</keyword>
<dbReference type="InterPro" id="IPR006172">
    <property type="entry name" value="DNA-dir_DNA_pol_B"/>
</dbReference>
<evidence type="ECO:0000259" key="24">
    <source>
        <dbReference type="Pfam" id="PF24055"/>
    </source>
</evidence>
<sequence length="1532" mass="173487">MDVLKVQITNIDWSLVRSGTLDNTRFSRCPVIRVFGISSTGEKACVHIHQVYPYFYVPYDGSMAPEQVGHYIRSLTQALNRAIAISLKRNPLEAKYVRAVILVKGVHFYGFHCSYSPFLKVIMADPGLVQRAATVLRSGVVMRQKIQTYETHISYLMQFMCDFGLYGCGWLEFSRYYLREGISEVPTRDAPPGQFSKSPHPKGSRMSMEIDIISHQILNRNKLSQRHLHHKLDISPSAQPSEPLVQSVRELWDGERARRSAIGLNPTPEIPREGSASQRGAGGQWEQEPLFWEQLRTRMNHSKAEVNVPQGWEKWVMTAFESVEALWEQGLRTRTSQPSDRAPQVDESTKHVTQPEEELNPFSSTQAEQNQRTQTTHVSSADDVDEDVAAGQALQRLVIAAEEGDDWHDDDEPWEDDLLYEDELREAATQVTNREISVPATPTKQRFRTTTPMSSSPRDSPSISPDRARSRSYVSPTTTPTKKIKIKDSPSKFDRILEDLEKAPIRVPIPARGTVIVNPTPLPVRVGISPKTPVVEEGNPFLDSKVPYSEQAKTTPTEDSTSPIAKRKKLTHEVAQEPVRKTTRWADLEEQLVSITYRTPQTPIAQALVYEYNRRPPSAKQLVESLADYGLPSKIHRVPYYSNEEDVPEQPMRYAGRVYHIKGGTGVGSLEHWEEDKSPAQVMYNVPEITGWEYAGVPPSSKVVKQWLDSAPSQDTTKVPDRRRSQIEGPTQNTHGFRITQKRAGSSGARQKQTISAMSVEIFVRSRGDLLPNPVEDEITCLFYSHSESGGDAEDRADYRSGCVAVCPDQPYLVDPRWIPGYRTDIVSSELDLLNTLIDLVREFDPDVLGGWQVQTASWGYLNVRCQSIGLNLSEEIARVSSNHGQKHGSEQWDERHGASFNVVGRHVLNVWRIMRSEQSLDQYTYENVMFHLMHKRVPKYTPKTLTEWFNSGIPSRAVRVLKYWAERTATILDLLDHTELILRTAESARIIGVDFMSVLTRGSQFKVESIMFKIAKQENYVLISPSREQVGSQNACESLPLVMEPESAFYNPLVVLDFQSLYPSIMIAYNYCYSTFLGRCALFQGKNKFGVTELDLPPGLLETIGEENIHVAANGMAYAKRNVREGLLGRMLMELLETRIMVKQAMKSAKGDSGLYKILNARQLSLKLMCNVTFGYTMAGFSGRMPAAEIADSIVQSGRETLEKAIALIEATPKWGARVVYGDTDSLFIYLPGRTKDEAFRVGHEIANAVTETNPPPIKLKFEKVYYPCVLMTKKRYVGFKYENPDDKQPEFDAKGIETVRRDGIPAGQKMVERCLKILFRSQDFSEVKKYCVESWTKILKGQITPQDFIFAKEVRLGTYSDKVPPPPGATVAARRLALDPMTEPHYGERVPYVIIRGEPGSRLVDRAVSPEELLRDRYEKIDENYYITHSLIPPLERIFNLVGANVRQWFEEMPKPARLDPTNTIRGWEEPESNGRNNIDGHFRRLECVVCKQPNDTNVCDDCLDDPLLSGKTLLEKVRRVERRAKGAQL</sequence>
<dbReference type="Gene3D" id="3.30.342.10">
    <property type="entry name" value="DNA Polymerase, chain B, domain 1"/>
    <property type="match status" value="1"/>
</dbReference>
<evidence type="ECO:0000256" key="8">
    <source>
        <dbReference type="ARBA" id="ARBA00022723"/>
    </source>
</evidence>
<evidence type="ECO:0000259" key="25">
    <source>
        <dbReference type="Pfam" id="PF24065"/>
    </source>
</evidence>
<dbReference type="SUPFAM" id="SSF53098">
    <property type="entry name" value="Ribonuclease H-like"/>
    <property type="match status" value="1"/>
</dbReference>
<evidence type="ECO:0000256" key="18">
    <source>
        <dbReference type="ARBA" id="ARBA00049244"/>
    </source>
</evidence>
<feature type="region of interest" description="Disordered" evidence="21">
    <location>
        <begin position="710"/>
        <end position="734"/>
    </location>
</feature>
<feature type="domain" description="DNA polymerase zeta catalytic subunit N-terminal" evidence="25">
    <location>
        <begin position="5"/>
        <end position="49"/>
    </location>
</feature>
<keyword evidence="9" id="KW-0227">DNA damage</keyword>
<evidence type="ECO:0000256" key="14">
    <source>
        <dbReference type="ARBA" id="ARBA00023014"/>
    </source>
</evidence>
<proteinExistence type="inferred from homology"/>
<dbReference type="Proteomes" id="UP000663826">
    <property type="component" value="Unassembled WGS sequence"/>
</dbReference>
<dbReference type="Pfam" id="PF03104">
    <property type="entry name" value="DNA_pol_B_exo1"/>
    <property type="match status" value="1"/>
</dbReference>
<keyword evidence="16" id="KW-0234">DNA repair</keyword>
<keyword evidence="6 20" id="KW-0548">Nucleotidyltransferase</keyword>
<evidence type="ECO:0000256" key="15">
    <source>
        <dbReference type="ARBA" id="ARBA00023125"/>
    </source>
</evidence>
<evidence type="ECO:0000256" key="9">
    <source>
        <dbReference type="ARBA" id="ARBA00022763"/>
    </source>
</evidence>
<dbReference type="GO" id="GO:0003887">
    <property type="term" value="F:DNA-directed DNA polymerase activity"/>
    <property type="evidence" value="ECO:0007669"/>
    <property type="project" value="UniProtKB-KW"/>
</dbReference>
<dbReference type="GO" id="GO:0000166">
    <property type="term" value="F:nucleotide binding"/>
    <property type="evidence" value="ECO:0007669"/>
    <property type="project" value="InterPro"/>
</dbReference>
<dbReference type="GO" id="GO:0003677">
    <property type="term" value="F:DNA binding"/>
    <property type="evidence" value="ECO:0007669"/>
    <property type="project" value="UniProtKB-KW"/>
</dbReference>
<keyword evidence="17" id="KW-0539">Nucleus</keyword>
<dbReference type="Pfam" id="PF00136">
    <property type="entry name" value="DNA_pol_B"/>
    <property type="match status" value="1"/>
</dbReference>
<evidence type="ECO:0000256" key="13">
    <source>
        <dbReference type="ARBA" id="ARBA00023004"/>
    </source>
</evidence>
<keyword evidence="15 20" id="KW-0238">DNA-binding</keyword>